<name>A0ABR7CWN6_9BACT</name>
<organism evidence="1 2">
    <name type="scientific">Butyricimonas hominis</name>
    <dbReference type="NCBI Taxonomy" id="2763032"/>
    <lineage>
        <taxon>Bacteria</taxon>
        <taxon>Pseudomonadati</taxon>
        <taxon>Bacteroidota</taxon>
        <taxon>Bacteroidia</taxon>
        <taxon>Bacteroidales</taxon>
        <taxon>Odoribacteraceae</taxon>
        <taxon>Butyricimonas</taxon>
    </lineage>
</organism>
<dbReference type="Proteomes" id="UP000646484">
    <property type="component" value="Unassembled WGS sequence"/>
</dbReference>
<keyword evidence="2" id="KW-1185">Reference proteome</keyword>
<evidence type="ECO:0008006" key="3">
    <source>
        <dbReference type="Google" id="ProtNLM"/>
    </source>
</evidence>
<sequence length="175" mass="20525">MAIIKFILIGLLATFAPQKEEWVKIRGDYQITFLFPSRGERLKKDVNDIRSWIYQTKNVTCVFGVVCTQLTKEKGILDAYTVNQLYLAMKKESVSMPTAKLTSEKRIPSKNVEIWEITYTIMKELEEMTYYKRFIFRDNCMYQVSIGANTKDLEELIPQKNKFFNSITFLDNSNK</sequence>
<protein>
    <recommendedName>
        <fullName evidence="3">Secreted protein</fullName>
    </recommendedName>
</protein>
<gene>
    <name evidence="1" type="ORF">H8S64_03040</name>
</gene>
<comment type="caution">
    <text evidence="1">The sequence shown here is derived from an EMBL/GenBank/DDBJ whole genome shotgun (WGS) entry which is preliminary data.</text>
</comment>
<dbReference type="EMBL" id="JACOOH010000001">
    <property type="protein sequence ID" value="MBC5620069.1"/>
    <property type="molecule type" value="Genomic_DNA"/>
</dbReference>
<reference evidence="1 2" key="1">
    <citation type="submission" date="2020-08" db="EMBL/GenBank/DDBJ databases">
        <title>Genome public.</title>
        <authorList>
            <person name="Liu C."/>
            <person name="Sun Q."/>
        </authorList>
    </citation>
    <scope>NUCLEOTIDE SEQUENCE [LARGE SCALE GENOMIC DNA]</scope>
    <source>
        <strain evidence="1 2">NSJ-56</strain>
    </source>
</reference>
<evidence type="ECO:0000313" key="2">
    <source>
        <dbReference type="Proteomes" id="UP000646484"/>
    </source>
</evidence>
<dbReference type="RefSeq" id="WP_099291344.1">
    <property type="nucleotide sequence ID" value="NZ_JACOOH010000001.1"/>
</dbReference>
<evidence type="ECO:0000313" key="1">
    <source>
        <dbReference type="EMBL" id="MBC5620069.1"/>
    </source>
</evidence>
<accession>A0ABR7CWN6</accession>
<proteinExistence type="predicted"/>